<dbReference type="GeneID" id="6343815"/>
<evidence type="ECO:0000313" key="1">
    <source>
        <dbReference type="EMBL" id="KAF7570894.1"/>
    </source>
</evidence>
<evidence type="ECO:0000313" key="2">
    <source>
        <dbReference type="Proteomes" id="UP000245464"/>
    </source>
</evidence>
<comment type="caution">
    <text evidence="1">The sequence shown here is derived from an EMBL/GenBank/DDBJ whole genome shotgun (WGS) entry which is preliminary data.</text>
</comment>
<dbReference type="EMBL" id="NQIK02000005">
    <property type="protein sequence ID" value="KAF7570894.1"/>
    <property type="molecule type" value="Genomic_DNA"/>
</dbReference>
<dbReference type="PANTHER" id="PTHR39401:SF1">
    <property type="entry name" value="SNOAL-LIKE DOMAIN-CONTAINING PROTEIN"/>
    <property type="match status" value="1"/>
</dbReference>
<organism evidence="1 2">
    <name type="scientific">Pyrenophora tritici-repentis</name>
    <dbReference type="NCBI Taxonomy" id="45151"/>
    <lineage>
        <taxon>Eukaryota</taxon>
        <taxon>Fungi</taxon>
        <taxon>Dikarya</taxon>
        <taxon>Ascomycota</taxon>
        <taxon>Pezizomycotina</taxon>
        <taxon>Dothideomycetes</taxon>
        <taxon>Pleosporomycetidae</taxon>
        <taxon>Pleosporales</taxon>
        <taxon>Pleosporineae</taxon>
        <taxon>Pleosporaceae</taxon>
        <taxon>Pyrenophora</taxon>
    </lineage>
</organism>
<reference evidence="1 2" key="1">
    <citation type="journal article" date="2018" name="BMC Genomics">
        <title>Comparative genomics of the wheat fungal pathogen Pyrenophora tritici-repentis reveals chromosomal variations and genome plasticity.</title>
        <authorList>
            <person name="Moolhuijzen P."/>
            <person name="See P.T."/>
            <person name="Hane J.K."/>
            <person name="Shi G."/>
            <person name="Liu Z."/>
            <person name="Oliver R.P."/>
            <person name="Moffat C.S."/>
        </authorList>
    </citation>
    <scope>NUCLEOTIDE SEQUENCE [LARGE SCALE GENOMIC DNA]</scope>
    <source>
        <strain evidence="1">M4</strain>
    </source>
</reference>
<proteinExistence type="predicted"/>
<sequence>MKLISIITPACLLGIAASVDMSKYTPKGSGVDVGFKAFLKELYASAEDPASTTTFTDFFTKDGKLIVVENVASNPKDIIALKQELLPTAGTKHWNHLPNVTTVSSETSAQKTYEVLGIIESRFDGGNCSQAYYSSRFTVTKNTAGSPNLTPHSGSLVAYDDFVVSPMHSPTDIACET</sequence>
<name>A0A2W1DYS1_9PLEO</name>
<protein>
    <submittedName>
        <fullName evidence="1">Uncharacterized protein</fullName>
    </submittedName>
</protein>
<dbReference type="PANTHER" id="PTHR39401">
    <property type="entry name" value="SNOAL-LIKE DOMAIN-CONTAINING PROTEIN"/>
    <property type="match status" value="1"/>
</dbReference>
<gene>
    <name evidence="1" type="ORF">PtrM4_108960</name>
</gene>
<dbReference type="AlphaFoldDB" id="A0A2W1DYS1"/>
<dbReference type="KEGG" id="ptrr:6343815"/>
<dbReference type="RefSeq" id="XP_065962264.1">
    <property type="nucleotide sequence ID" value="XM_066107815.1"/>
</dbReference>
<accession>A0A2W1DYS1</accession>
<dbReference type="Proteomes" id="UP000245464">
    <property type="component" value="Chromosome 5"/>
</dbReference>